<keyword evidence="2" id="KW-1185">Reference proteome</keyword>
<evidence type="ECO:0000313" key="1">
    <source>
        <dbReference type="EMBL" id="MBO3663266.1"/>
    </source>
</evidence>
<dbReference type="InterPro" id="IPR005583">
    <property type="entry name" value="YaaA"/>
</dbReference>
<name>A0A939QRF2_9MICO</name>
<dbReference type="AlphaFoldDB" id="A0A939QRF2"/>
<dbReference type="Pfam" id="PF03883">
    <property type="entry name" value="H2O2_YaaD"/>
    <property type="match status" value="1"/>
</dbReference>
<dbReference type="PANTHER" id="PTHR30283">
    <property type="entry name" value="PEROXIDE STRESS RESPONSE PROTEIN YAAA"/>
    <property type="match status" value="1"/>
</dbReference>
<dbReference type="GO" id="GO:0033194">
    <property type="term" value="P:response to hydroperoxide"/>
    <property type="evidence" value="ECO:0007669"/>
    <property type="project" value="TreeGrafter"/>
</dbReference>
<organism evidence="1 2">
    <name type="scientific">Microbacterium stercoris</name>
    <dbReference type="NCBI Taxonomy" id="2820289"/>
    <lineage>
        <taxon>Bacteria</taxon>
        <taxon>Bacillati</taxon>
        <taxon>Actinomycetota</taxon>
        <taxon>Actinomycetes</taxon>
        <taxon>Micrococcales</taxon>
        <taxon>Microbacteriaceae</taxon>
        <taxon>Microbacterium</taxon>
    </lineage>
</organism>
<protein>
    <submittedName>
        <fullName evidence="1">Peroxide stress protein YaaA</fullName>
    </submittedName>
</protein>
<gene>
    <name evidence="1" type="primary">yaaA</name>
    <name evidence="1" type="ORF">J5V96_07045</name>
</gene>
<comment type="caution">
    <text evidence="1">The sequence shown here is derived from an EMBL/GenBank/DDBJ whole genome shotgun (WGS) entry which is preliminary data.</text>
</comment>
<dbReference type="EMBL" id="JAGFOA010000002">
    <property type="protein sequence ID" value="MBO3663266.1"/>
    <property type="molecule type" value="Genomic_DNA"/>
</dbReference>
<dbReference type="Proteomes" id="UP000680132">
    <property type="component" value="Unassembled WGS sequence"/>
</dbReference>
<sequence length="250" mass="25969">MLLPPSETKRAGGSAEAPLTLDGLALPVLAPQREAVVSSLMALSADPVLAAQVLKLSPRQLGEIDVNASIRSAPTMPAVDRYTGVLFDALDAPALETDARRWLGEHVLIQTALLGPVGALDPIPAYRLAAGASIPGLGPLKRVWADPVRDAFAVLPGLVIDLRSEAYAALGPVPAGIATTYVRVVAEGPDGSVRALNHFNKKSKGMLVGRLALDRPHLSSVADLIDWARSAGLVIRASATPGEVELVALG</sequence>
<evidence type="ECO:0000313" key="2">
    <source>
        <dbReference type="Proteomes" id="UP000680132"/>
    </source>
</evidence>
<reference evidence="1" key="1">
    <citation type="submission" date="2021-03" db="EMBL/GenBank/DDBJ databases">
        <title>Microbacterium sp. nov., a novel actinobacterium isolated from cow dung.</title>
        <authorList>
            <person name="Zhang L."/>
        </authorList>
    </citation>
    <scope>NUCLEOTIDE SEQUENCE</scope>
    <source>
        <strain evidence="1">NEAU-LLB</strain>
    </source>
</reference>
<proteinExistence type="predicted"/>
<dbReference type="GO" id="GO:0005829">
    <property type="term" value="C:cytosol"/>
    <property type="evidence" value="ECO:0007669"/>
    <property type="project" value="TreeGrafter"/>
</dbReference>
<accession>A0A939QRF2</accession>
<dbReference type="PANTHER" id="PTHR30283:SF4">
    <property type="entry name" value="PEROXIDE STRESS RESISTANCE PROTEIN YAAA"/>
    <property type="match status" value="1"/>
</dbReference>